<comment type="similarity">
    <text evidence="1">Belongs to the membrane fusion protein (MFP) (TC 8.A.1) family.</text>
</comment>
<evidence type="ECO:0000256" key="1">
    <source>
        <dbReference type="ARBA" id="ARBA00009477"/>
    </source>
</evidence>
<feature type="coiled-coil region" evidence="2">
    <location>
        <begin position="126"/>
        <end position="205"/>
    </location>
</feature>
<protein>
    <submittedName>
        <fullName evidence="7">Efflux RND transporter periplasmic adaptor subunit</fullName>
    </submittedName>
</protein>
<proteinExistence type="inferred from homology"/>
<dbReference type="EMBL" id="CP041186">
    <property type="protein sequence ID" value="QDG51813.1"/>
    <property type="molecule type" value="Genomic_DNA"/>
</dbReference>
<dbReference type="GO" id="GO:1990281">
    <property type="term" value="C:efflux pump complex"/>
    <property type="evidence" value="ECO:0007669"/>
    <property type="project" value="TreeGrafter"/>
</dbReference>
<dbReference type="PANTHER" id="PTHR30469:SF38">
    <property type="entry name" value="HLYD FAMILY SECRETION PROTEIN"/>
    <property type="match status" value="1"/>
</dbReference>
<dbReference type="FunFam" id="2.40.30.170:FF:000010">
    <property type="entry name" value="Efflux RND transporter periplasmic adaptor subunit"/>
    <property type="match status" value="1"/>
</dbReference>
<dbReference type="Pfam" id="PF25973">
    <property type="entry name" value="BSH_CzcB"/>
    <property type="match status" value="1"/>
</dbReference>
<keyword evidence="3" id="KW-0732">Signal</keyword>
<dbReference type="PANTHER" id="PTHR30469">
    <property type="entry name" value="MULTIDRUG RESISTANCE PROTEIN MDTA"/>
    <property type="match status" value="1"/>
</dbReference>
<gene>
    <name evidence="7" type="ORF">FIV42_13995</name>
</gene>
<dbReference type="Proteomes" id="UP000315995">
    <property type="component" value="Chromosome"/>
</dbReference>
<dbReference type="InterPro" id="IPR058792">
    <property type="entry name" value="Beta-barrel_RND_2"/>
</dbReference>
<accession>A0A5B8Y5W0</accession>
<dbReference type="InterPro" id="IPR058647">
    <property type="entry name" value="BSH_CzcB-like"/>
</dbReference>
<feature type="domain" description="CusB-like beta-barrel" evidence="4">
    <location>
        <begin position="239"/>
        <end position="323"/>
    </location>
</feature>
<evidence type="ECO:0000313" key="8">
    <source>
        <dbReference type="Proteomes" id="UP000315995"/>
    </source>
</evidence>
<dbReference type="InterPro" id="IPR006143">
    <property type="entry name" value="RND_pump_MFP"/>
</dbReference>
<evidence type="ECO:0000259" key="5">
    <source>
        <dbReference type="Pfam" id="PF25973"/>
    </source>
</evidence>
<dbReference type="Gene3D" id="1.10.287.470">
    <property type="entry name" value="Helix hairpin bin"/>
    <property type="match status" value="1"/>
</dbReference>
<evidence type="ECO:0000256" key="3">
    <source>
        <dbReference type="SAM" id="SignalP"/>
    </source>
</evidence>
<feature type="domain" description="CzcB-like barrel-sandwich hybrid" evidence="5">
    <location>
        <begin position="79"/>
        <end position="232"/>
    </location>
</feature>
<dbReference type="InterPro" id="IPR058637">
    <property type="entry name" value="YknX-like_C"/>
</dbReference>
<dbReference type="Pfam" id="PF25989">
    <property type="entry name" value="YknX_C"/>
    <property type="match status" value="1"/>
</dbReference>
<feature type="signal peptide" evidence="3">
    <location>
        <begin position="1"/>
        <end position="28"/>
    </location>
</feature>
<name>A0A4Y6PU92_PERCE</name>
<dbReference type="GO" id="GO:0015562">
    <property type="term" value="F:efflux transmembrane transporter activity"/>
    <property type="evidence" value="ECO:0007669"/>
    <property type="project" value="TreeGrafter"/>
</dbReference>
<reference evidence="7 8" key="1">
    <citation type="submission" date="2019-06" db="EMBL/GenBank/DDBJ databases">
        <title>Persicimonas caeni gen. nov., sp. nov., a predatory bacterium isolated from solar saltern.</title>
        <authorList>
            <person name="Wang S."/>
        </authorList>
    </citation>
    <scope>NUCLEOTIDE SEQUENCE [LARGE SCALE GENOMIC DNA]</scope>
    <source>
        <strain evidence="7 8">YN101</strain>
    </source>
</reference>
<dbReference type="Gene3D" id="2.40.30.170">
    <property type="match status" value="1"/>
</dbReference>
<sequence length="409" mass="44087">MSTTDVKRLMKKYTSTFALILICGLLGACDAGEEAKASSAGKKGGFKVNSAVLVETTTAQKGPFAVQGDYAGEFAAERSAEVAFEVSGRIVELDYDIGDKLEKGDVLAKVDRTAYLQKVREARAAVEMARASVGEAEVAAENLEKDLERKRPLLDKQLIAEREIENLEAQLRGAKQKIAVAKATLDQNNARLQTARENLRNTEVRAPFDAKVAARHVDLGTYVGPSQPVFRLVSDDAIYLRVNVPEQDSGNIALGKPVTLRISALGGEAIAGKVARIAPAIDPKTRMLRVDVELAPASGEDQQEQAKAAERVRPGMYAQVQLELGSRDEAVTVPKQALLEERGGKPYVWTADGGEAQKKTLLIGLRGREQVEVVEGLEGGEAIVLRGFEKLQPGTEVQSLKDQKAGGKQ</sequence>
<dbReference type="PROSITE" id="PS51257">
    <property type="entry name" value="PROKAR_LIPOPROTEIN"/>
    <property type="match status" value="1"/>
</dbReference>
<keyword evidence="2" id="KW-0175">Coiled coil</keyword>
<evidence type="ECO:0000259" key="4">
    <source>
        <dbReference type="Pfam" id="PF25954"/>
    </source>
</evidence>
<dbReference type="SUPFAM" id="SSF111369">
    <property type="entry name" value="HlyD-like secretion proteins"/>
    <property type="match status" value="1"/>
</dbReference>
<dbReference type="Gene3D" id="2.40.50.100">
    <property type="match status" value="1"/>
</dbReference>
<dbReference type="NCBIfam" id="TIGR01730">
    <property type="entry name" value="RND_mfp"/>
    <property type="match status" value="1"/>
</dbReference>
<evidence type="ECO:0000313" key="7">
    <source>
        <dbReference type="EMBL" id="QDG51813.1"/>
    </source>
</evidence>
<dbReference type="Gene3D" id="2.40.420.20">
    <property type="match status" value="1"/>
</dbReference>
<organism evidence="7 8">
    <name type="scientific">Persicimonas caeni</name>
    <dbReference type="NCBI Taxonomy" id="2292766"/>
    <lineage>
        <taxon>Bacteria</taxon>
        <taxon>Deltaproteobacteria</taxon>
        <taxon>Bradymonadales</taxon>
        <taxon>Bradymonadaceae</taxon>
        <taxon>Persicimonas</taxon>
    </lineage>
</organism>
<evidence type="ECO:0000256" key="2">
    <source>
        <dbReference type="SAM" id="Coils"/>
    </source>
</evidence>
<evidence type="ECO:0000259" key="6">
    <source>
        <dbReference type="Pfam" id="PF25989"/>
    </source>
</evidence>
<feature type="chain" id="PRO_5030106450" evidence="3">
    <location>
        <begin position="29"/>
        <end position="409"/>
    </location>
</feature>
<keyword evidence="8" id="KW-1185">Reference proteome</keyword>
<dbReference type="OrthoDB" id="176710at2"/>
<accession>A0A4Y6PU92</accession>
<dbReference type="AlphaFoldDB" id="A0A4Y6PU92"/>
<feature type="domain" description="YknX-like C-terminal permuted SH3-like" evidence="6">
    <location>
        <begin position="330"/>
        <end position="398"/>
    </location>
</feature>
<dbReference type="Pfam" id="PF25954">
    <property type="entry name" value="Beta-barrel_RND_2"/>
    <property type="match status" value="1"/>
</dbReference>